<evidence type="ECO:0000313" key="5">
    <source>
        <dbReference type="Proteomes" id="UP000178435"/>
    </source>
</evidence>
<dbReference type="Gene3D" id="3.40.50.2000">
    <property type="entry name" value="Glycogen Phosphorylase B"/>
    <property type="match status" value="2"/>
</dbReference>
<dbReference type="PANTHER" id="PTHR12526">
    <property type="entry name" value="GLYCOSYLTRANSFERASE"/>
    <property type="match status" value="1"/>
</dbReference>
<reference evidence="4 5" key="1">
    <citation type="journal article" date="2016" name="Nat. Commun.">
        <title>Thousands of microbial genomes shed light on interconnected biogeochemical processes in an aquifer system.</title>
        <authorList>
            <person name="Anantharaman K."/>
            <person name="Brown C.T."/>
            <person name="Hug L.A."/>
            <person name="Sharon I."/>
            <person name="Castelle C.J."/>
            <person name="Probst A.J."/>
            <person name="Thomas B.C."/>
            <person name="Singh A."/>
            <person name="Wilkins M.J."/>
            <person name="Karaoz U."/>
            <person name="Brodie E.L."/>
            <person name="Williams K.H."/>
            <person name="Hubbard S.S."/>
            <person name="Banfield J.F."/>
        </authorList>
    </citation>
    <scope>NUCLEOTIDE SEQUENCE [LARGE SCALE GENOMIC DNA]</scope>
</reference>
<dbReference type="SUPFAM" id="SSF53756">
    <property type="entry name" value="UDP-Glycosyltransferase/glycogen phosphorylase"/>
    <property type="match status" value="1"/>
</dbReference>
<dbReference type="Proteomes" id="UP000178435">
    <property type="component" value="Unassembled WGS sequence"/>
</dbReference>
<dbReference type="AlphaFoldDB" id="A0A1F7RYL0"/>
<evidence type="ECO:0000259" key="3">
    <source>
        <dbReference type="Pfam" id="PF00534"/>
    </source>
</evidence>
<dbReference type="PANTHER" id="PTHR12526:SF510">
    <property type="entry name" value="D-INOSITOL 3-PHOSPHATE GLYCOSYLTRANSFERASE"/>
    <property type="match status" value="1"/>
</dbReference>
<sequence length="284" mass="32897">MSRLAGTKFILDYDDWDIDRSPLFRRNFLNQIFFKGKDAEEITKTIAKSAAACIASSRYLEKFLLQCNEKTFYIPTGVKLEKFRRSSPRSSDSINFVWTGLVWGEVIYNNVIFLIECFSVLNQKYKNICLKIIGQGNWFPKIKDTVERLYKNCRIEFINWVDPDKIPEVLSGCHIGLLPLIPDKANEIWMISKSPTKLFEYMAMELATVSSHFGETSNIIQEGVDGFLGRNKEDFIKEMEILVKDNILREQMGKNARKKIEEQFSIPVLAKKLYSIIKDIGDFN</sequence>
<dbReference type="EMBL" id="MGDF01000067">
    <property type="protein sequence ID" value="OGL46064.1"/>
    <property type="molecule type" value="Genomic_DNA"/>
</dbReference>
<evidence type="ECO:0000256" key="2">
    <source>
        <dbReference type="ARBA" id="ARBA00022679"/>
    </source>
</evidence>
<gene>
    <name evidence="4" type="ORF">A2149_07300</name>
</gene>
<dbReference type="GO" id="GO:0016757">
    <property type="term" value="F:glycosyltransferase activity"/>
    <property type="evidence" value="ECO:0007669"/>
    <property type="project" value="UniProtKB-KW"/>
</dbReference>
<evidence type="ECO:0000313" key="4">
    <source>
        <dbReference type="EMBL" id="OGL46064.1"/>
    </source>
</evidence>
<accession>A0A1F7RYL0</accession>
<keyword evidence="2" id="KW-0808">Transferase</keyword>
<dbReference type="Pfam" id="PF00534">
    <property type="entry name" value="Glycos_transf_1"/>
    <property type="match status" value="1"/>
</dbReference>
<dbReference type="InterPro" id="IPR001296">
    <property type="entry name" value="Glyco_trans_1"/>
</dbReference>
<name>A0A1F7RYL0_9BACT</name>
<evidence type="ECO:0000256" key="1">
    <source>
        <dbReference type="ARBA" id="ARBA00022676"/>
    </source>
</evidence>
<feature type="domain" description="Glycosyl transferase family 1" evidence="3">
    <location>
        <begin position="110"/>
        <end position="258"/>
    </location>
</feature>
<protein>
    <recommendedName>
        <fullName evidence="3">Glycosyl transferase family 1 domain-containing protein</fullName>
    </recommendedName>
</protein>
<organism evidence="4 5">
    <name type="scientific">Candidatus Schekmanbacteria bacterium RBG_16_38_11</name>
    <dbReference type="NCBI Taxonomy" id="1817880"/>
    <lineage>
        <taxon>Bacteria</taxon>
        <taxon>Candidatus Schekmaniibacteriota</taxon>
    </lineage>
</organism>
<keyword evidence="1" id="KW-0328">Glycosyltransferase</keyword>
<comment type="caution">
    <text evidence="4">The sequence shown here is derived from an EMBL/GenBank/DDBJ whole genome shotgun (WGS) entry which is preliminary data.</text>
</comment>
<proteinExistence type="predicted"/>